<keyword evidence="5" id="KW-1185">Reference proteome</keyword>
<evidence type="ECO:0000256" key="1">
    <source>
        <dbReference type="ARBA" id="ARBA00022737"/>
    </source>
</evidence>
<evidence type="ECO:0000313" key="4">
    <source>
        <dbReference type="EMBL" id="KZV46425.1"/>
    </source>
</evidence>
<dbReference type="Proteomes" id="UP000250235">
    <property type="component" value="Unassembled WGS sequence"/>
</dbReference>
<dbReference type="Gene3D" id="1.25.10.10">
    <property type="entry name" value="Leucine-rich Repeat Variant"/>
    <property type="match status" value="2"/>
</dbReference>
<dbReference type="PANTHER" id="PTHR23315:SF120">
    <property type="entry name" value="ARM REPEAT SUPERFAMILY PROTEIN"/>
    <property type="match status" value="1"/>
</dbReference>
<feature type="repeat" description="ARM" evidence="3">
    <location>
        <begin position="39"/>
        <end position="82"/>
    </location>
</feature>
<dbReference type="PANTHER" id="PTHR23315">
    <property type="entry name" value="U BOX DOMAIN-CONTAINING"/>
    <property type="match status" value="1"/>
</dbReference>
<keyword evidence="1" id="KW-0677">Repeat</keyword>
<dbReference type="SUPFAM" id="SSF48371">
    <property type="entry name" value="ARM repeat"/>
    <property type="match status" value="1"/>
</dbReference>
<keyword evidence="2" id="KW-0833">Ubl conjugation pathway</keyword>
<dbReference type="SMART" id="SM00185">
    <property type="entry name" value="ARM"/>
    <property type="match status" value="4"/>
</dbReference>
<evidence type="ECO:0000313" key="5">
    <source>
        <dbReference type="Proteomes" id="UP000250235"/>
    </source>
</evidence>
<sequence>MEATMAEALLFGDAESRVSAARDIGKLNKKQKQSLAEKGVVSSLVLMLHSTQDYESIQAALFALLNLAYGSERNKILIAKCGAIPAILKIMQWENESLLELALAALLILSSCSANKPDIASSGAIQLLFQLLDLQFPNCNIISHQAKLDILSTLNNLATSPQIISSIVLSGGLMYLLQVIYESERSSDLAEKSIALVEAIVSSSDIALNQVSETGGIIQVLVEAVEEGSAATKEHAVGILVLICKSCKERYRGMILREGAVPGLLQLSVDGTWLAKEKAKALLLLLRDRSSGGSSKNQQSKNVMFEEVMREIDRRERIGTSTQLVEEMIAKLRT</sequence>
<dbReference type="AlphaFoldDB" id="A0A2Z7CJD7"/>
<dbReference type="OrthoDB" id="3245100at2759"/>
<name>A0A2Z7CJD7_9LAMI</name>
<evidence type="ECO:0000256" key="2">
    <source>
        <dbReference type="ARBA" id="ARBA00022786"/>
    </source>
</evidence>
<dbReference type="PROSITE" id="PS50176">
    <property type="entry name" value="ARM_REPEAT"/>
    <property type="match status" value="2"/>
</dbReference>
<evidence type="ECO:0000256" key="3">
    <source>
        <dbReference type="PROSITE-ProRule" id="PRU00259"/>
    </source>
</evidence>
<reference evidence="4 5" key="1">
    <citation type="journal article" date="2015" name="Proc. Natl. Acad. Sci. U.S.A.">
        <title>The resurrection genome of Boea hygrometrica: A blueprint for survival of dehydration.</title>
        <authorList>
            <person name="Xiao L."/>
            <person name="Yang G."/>
            <person name="Zhang L."/>
            <person name="Yang X."/>
            <person name="Zhao S."/>
            <person name="Ji Z."/>
            <person name="Zhou Q."/>
            <person name="Hu M."/>
            <person name="Wang Y."/>
            <person name="Chen M."/>
            <person name="Xu Y."/>
            <person name="Jin H."/>
            <person name="Xiao X."/>
            <person name="Hu G."/>
            <person name="Bao F."/>
            <person name="Hu Y."/>
            <person name="Wan P."/>
            <person name="Li L."/>
            <person name="Deng X."/>
            <person name="Kuang T."/>
            <person name="Xiang C."/>
            <person name="Zhu J.K."/>
            <person name="Oliver M.J."/>
            <person name="He Y."/>
        </authorList>
    </citation>
    <scope>NUCLEOTIDE SEQUENCE [LARGE SCALE GENOMIC DNA]</scope>
    <source>
        <strain evidence="5">cv. XS01</strain>
    </source>
</reference>
<dbReference type="EMBL" id="KQ995669">
    <property type="protein sequence ID" value="KZV46425.1"/>
    <property type="molecule type" value="Genomic_DNA"/>
</dbReference>
<accession>A0A2Z7CJD7</accession>
<proteinExistence type="predicted"/>
<protein>
    <submittedName>
        <fullName evidence="4">U-box domain-containing protein 4-like</fullName>
    </submittedName>
</protein>
<gene>
    <name evidence="4" type="ORF">F511_17866</name>
</gene>
<dbReference type="InterPro" id="IPR000225">
    <property type="entry name" value="Armadillo"/>
</dbReference>
<dbReference type="InterPro" id="IPR011989">
    <property type="entry name" value="ARM-like"/>
</dbReference>
<organism evidence="4 5">
    <name type="scientific">Dorcoceras hygrometricum</name>
    <dbReference type="NCBI Taxonomy" id="472368"/>
    <lineage>
        <taxon>Eukaryota</taxon>
        <taxon>Viridiplantae</taxon>
        <taxon>Streptophyta</taxon>
        <taxon>Embryophyta</taxon>
        <taxon>Tracheophyta</taxon>
        <taxon>Spermatophyta</taxon>
        <taxon>Magnoliopsida</taxon>
        <taxon>eudicotyledons</taxon>
        <taxon>Gunneridae</taxon>
        <taxon>Pentapetalae</taxon>
        <taxon>asterids</taxon>
        <taxon>lamiids</taxon>
        <taxon>Lamiales</taxon>
        <taxon>Gesneriaceae</taxon>
        <taxon>Didymocarpoideae</taxon>
        <taxon>Trichosporeae</taxon>
        <taxon>Loxocarpinae</taxon>
        <taxon>Dorcoceras</taxon>
    </lineage>
</organism>
<dbReference type="InterPro" id="IPR016024">
    <property type="entry name" value="ARM-type_fold"/>
</dbReference>
<feature type="repeat" description="ARM" evidence="3">
    <location>
        <begin position="82"/>
        <end position="124"/>
    </location>
</feature>